<protein>
    <submittedName>
        <fullName evidence="1">Unnamed protein product</fullName>
    </submittedName>
</protein>
<reference evidence="1" key="1">
    <citation type="submission" date="2023-04" db="EMBL/GenBank/DDBJ databases">
        <title>Candida boidinii NBRC 1967.</title>
        <authorList>
            <person name="Ichikawa N."/>
            <person name="Sato H."/>
            <person name="Tonouchi N."/>
        </authorList>
    </citation>
    <scope>NUCLEOTIDE SEQUENCE</scope>
    <source>
        <strain evidence="1">NBRC 1967</strain>
    </source>
</reference>
<evidence type="ECO:0000313" key="1">
    <source>
        <dbReference type="EMBL" id="GME94806.1"/>
    </source>
</evidence>
<accession>A0ACB5TU77</accession>
<keyword evidence="2" id="KW-1185">Reference proteome</keyword>
<name>A0ACB5TU77_CANBO</name>
<organism evidence="1 2">
    <name type="scientific">Candida boidinii</name>
    <name type="common">Yeast</name>
    <dbReference type="NCBI Taxonomy" id="5477"/>
    <lineage>
        <taxon>Eukaryota</taxon>
        <taxon>Fungi</taxon>
        <taxon>Dikarya</taxon>
        <taxon>Ascomycota</taxon>
        <taxon>Saccharomycotina</taxon>
        <taxon>Pichiomycetes</taxon>
        <taxon>Pichiales</taxon>
        <taxon>Pichiaceae</taxon>
        <taxon>Ogataea</taxon>
        <taxon>Ogataea/Candida clade</taxon>
    </lineage>
</organism>
<evidence type="ECO:0000313" key="2">
    <source>
        <dbReference type="Proteomes" id="UP001165101"/>
    </source>
</evidence>
<comment type="caution">
    <text evidence="1">The sequence shown here is derived from an EMBL/GenBank/DDBJ whole genome shotgun (WGS) entry which is preliminary data.</text>
</comment>
<proteinExistence type="predicted"/>
<dbReference type="Proteomes" id="UP001165101">
    <property type="component" value="Unassembled WGS sequence"/>
</dbReference>
<dbReference type="EMBL" id="BSXV01002075">
    <property type="protein sequence ID" value="GME94806.1"/>
    <property type="molecule type" value="Genomic_DNA"/>
</dbReference>
<sequence length="97" mass="10150">MKGGEDGERGINLWIRADRDPKTGEIVSTKTTNVGGKASVPASKGDRFVILTPGGGGYGKRSSGESTTSSTNKKVHHSDKFAASGSLSLRNETQLTN</sequence>
<gene>
    <name evidence="1" type="ORF">Cboi01_000365300</name>
</gene>